<dbReference type="Proteomes" id="UP000824533">
    <property type="component" value="Linkage Group LG15"/>
</dbReference>
<evidence type="ECO:0000313" key="1">
    <source>
        <dbReference type="EMBL" id="KAJ0175498.1"/>
    </source>
</evidence>
<dbReference type="EMBL" id="CM034401">
    <property type="protein sequence ID" value="KAJ0175498.1"/>
    <property type="molecule type" value="Genomic_DNA"/>
</dbReference>
<name>A0ACC1CW24_9NEOP</name>
<protein>
    <submittedName>
        <fullName evidence="1">Uncharacterized protein</fullName>
    </submittedName>
</protein>
<comment type="caution">
    <text evidence="1">The sequence shown here is derived from an EMBL/GenBank/DDBJ whole genome shotgun (WGS) entry which is preliminary data.</text>
</comment>
<evidence type="ECO:0000313" key="2">
    <source>
        <dbReference type="Proteomes" id="UP000824533"/>
    </source>
</evidence>
<reference evidence="1 2" key="1">
    <citation type="journal article" date="2021" name="Front. Genet.">
        <title>Chromosome-Level Genome Assembly Reveals Significant Gene Expansion in the Toll and IMD Signaling Pathways of Dendrolimus kikuchii.</title>
        <authorList>
            <person name="Zhou J."/>
            <person name="Wu P."/>
            <person name="Xiong Z."/>
            <person name="Liu N."/>
            <person name="Zhao N."/>
            <person name="Ji M."/>
            <person name="Qiu Y."/>
            <person name="Yang B."/>
        </authorList>
    </citation>
    <scope>NUCLEOTIDE SEQUENCE [LARGE SCALE GENOMIC DNA]</scope>
    <source>
        <strain evidence="1">Ann1</strain>
    </source>
</reference>
<accession>A0ACC1CW24</accession>
<proteinExistence type="predicted"/>
<sequence>MYTSLALIVVLARLIPPLSILSSYSDSTAKLRFYHNSFNNYTELNFKDAAEIFFTSWYDPNKITVVFTFGFTGEPTGIAVTTIITGYLEEGKKNVVLLNWEQLAAATQSNFANSYLNWAIPNSIKLGFEFADVLLNLSQAGLDLNKLHLIGHSLGAHMFGITGYRLAEKGMKLQCKKESVGVKVRKGMLRWFGHVERMHDERMTKQIYNAKVDGCRSRGRPRHTFHDQIDHLCNHHRCWRLLRDALNYPGTLIGSWAKNFRSWKNYSEQEKKAVVLELGVFDLKAARGNYFFTTKAESPYGLGNEGL</sequence>
<gene>
    <name evidence="1" type="ORF">K1T71_008657</name>
</gene>
<keyword evidence="2" id="KW-1185">Reference proteome</keyword>
<organism evidence="1 2">
    <name type="scientific">Dendrolimus kikuchii</name>
    <dbReference type="NCBI Taxonomy" id="765133"/>
    <lineage>
        <taxon>Eukaryota</taxon>
        <taxon>Metazoa</taxon>
        <taxon>Ecdysozoa</taxon>
        <taxon>Arthropoda</taxon>
        <taxon>Hexapoda</taxon>
        <taxon>Insecta</taxon>
        <taxon>Pterygota</taxon>
        <taxon>Neoptera</taxon>
        <taxon>Endopterygota</taxon>
        <taxon>Lepidoptera</taxon>
        <taxon>Glossata</taxon>
        <taxon>Ditrysia</taxon>
        <taxon>Bombycoidea</taxon>
        <taxon>Lasiocampidae</taxon>
        <taxon>Dendrolimus</taxon>
    </lineage>
</organism>